<feature type="non-terminal residue" evidence="2">
    <location>
        <position position="1"/>
    </location>
</feature>
<dbReference type="EMBL" id="BKCJ011193493">
    <property type="protein sequence ID" value="GFD01767.1"/>
    <property type="molecule type" value="Genomic_DNA"/>
</dbReference>
<reference evidence="2" key="1">
    <citation type="journal article" date="2019" name="Sci. Rep.">
        <title>Draft genome of Tanacetum cinerariifolium, the natural source of mosquito coil.</title>
        <authorList>
            <person name="Yamashiro T."/>
            <person name="Shiraishi A."/>
            <person name="Satake H."/>
            <person name="Nakayama K."/>
        </authorList>
    </citation>
    <scope>NUCLEOTIDE SEQUENCE</scope>
</reference>
<evidence type="ECO:0000313" key="2">
    <source>
        <dbReference type="EMBL" id="GFD01767.1"/>
    </source>
</evidence>
<feature type="region of interest" description="Disordered" evidence="1">
    <location>
        <begin position="42"/>
        <end position="111"/>
    </location>
</feature>
<evidence type="ECO:0000256" key="1">
    <source>
        <dbReference type="SAM" id="MobiDB-lite"/>
    </source>
</evidence>
<organism evidence="2">
    <name type="scientific">Tanacetum cinerariifolium</name>
    <name type="common">Dalmatian daisy</name>
    <name type="synonym">Chrysanthemum cinerariifolium</name>
    <dbReference type="NCBI Taxonomy" id="118510"/>
    <lineage>
        <taxon>Eukaryota</taxon>
        <taxon>Viridiplantae</taxon>
        <taxon>Streptophyta</taxon>
        <taxon>Embryophyta</taxon>
        <taxon>Tracheophyta</taxon>
        <taxon>Spermatophyta</taxon>
        <taxon>Magnoliopsida</taxon>
        <taxon>eudicotyledons</taxon>
        <taxon>Gunneridae</taxon>
        <taxon>Pentapetalae</taxon>
        <taxon>asterids</taxon>
        <taxon>campanulids</taxon>
        <taxon>Asterales</taxon>
        <taxon>Asteraceae</taxon>
        <taxon>Asteroideae</taxon>
        <taxon>Anthemideae</taxon>
        <taxon>Anthemidinae</taxon>
        <taxon>Tanacetum</taxon>
    </lineage>
</organism>
<feature type="non-terminal residue" evidence="2">
    <location>
        <position position="161"/>
    </location>
</feature>
<feature type="compositionally biased region" description="Low complexity" evidence="1">
    <location>
        <begin position="14"/>
        <end position="23"/>
    </location>
</feature>
<proteinExistence type="predicted"/>
<dbReference type="AlphaFoldDB" id="A0A699SV28"/>
<name>A0A699SV28_TANCI</name>
<sequence>EESVNATLEAEVLTRSSRSSRTSYAIVADLSEMELKKILIEKIEGNKEDDDQEGPSAGPNQGAKRQKEGGEQASASTPSEKATKGAGGSTTGSQSQQRFVSESAYAEEPVQTTCQMEEIPLLVYETALPAAPGDAQSWISDLAKQADARSSFNELLDTPID</sequence>
<protein>
    <submittedName>
        <fullName evidence="2">Uncharacterized protein</fullName>
    </submittedName>
</protein>
<gene>
    <name evidence="2" type="ORF">Tci_873736</name>
</gene>
<accession>A0A699SV28</accession>
<comment type="caution">
    <text evidence="2">The sequence shown here is derived from an EMBL/GenBank/DDBJ whole genome shotgun (WGS) entry which is preliminary data.</text>
</comment>
<feature type="region of interest" description="Disordered" evidence="1">
    <location>
        <begin position="1"/>
        <end position="24"/>
    </location>
</feature>